<feature type="compositionally biased region" description="Basic and acidic residues" evidence="1">
    <location>
        <begin position="30"/>
        <end position="56"/>
    </location>
</feature>
<feature type="region of interest" description="Disordered" evidence="1">
    <location>
        <begin position="336"/>
        <end position="359"/>
    </location>
</feature>
<keyword evidence="3" id="KW-1185">Reference proteome</keyword>
<evidence type="ECO:0000313" key="2">
    <source>
        <dbReference type="EMBL" id="KAJ4977341.1"/>
    </source>
</evidence>
<proteinExistence type="predicted"/>
<feature type="region of interest" description="Disordered" evidence="1">
    <location>
        <begin position="1"/>
        <end position="86"/>
    </location>
</feature>
<feature type="compositionally biased region" description="Polar residues" evidence="1">
    <location>
        <begin position="277"/>
        <end position="288"/>
    </location>
</feature>
<feature type="compositionally biased region" description="Polar residues" evidence="1">
    <location>
        <begin position="208"/>
        <end position="217"/>
    </location>
</feature>
<dbReference type="AlphaFoldDB" id="A0A9Q0KVX9"/>
<protein>
    <submittedName>
        <fullName evidence="2">Uncharacterized protein</fullName>
    </submittedName>
</protein>
<feature type="region of interest" description="Disordered" evidence="1">
    <location>
        <begin position="153"/>
        <end position="255"/>
    </location>
</feature>
<reference evidence="2" key="1">
    <citation type="journal article" date="2023" name="Plant J.">
        <title>The genome of the king protea, Protea cynaroides.</title>
        <authorList>
            <person name="Chang J."/>
            <person name="Duong T.A."/>
            <person name="Schoeman C."/>
            <person name="Ma X."/>
            <person name="Roodt D."/>
            <person name="Barker N."/>
            <person name="Li Z."/>
            <person name="Van de Peer Y."/>
            <person name="Mizrachi E."/>
        </authorList>
    </citation>
    <scope>NUCLEOTIDE SEQUENCE</scope>
    <source>
        <tissue evidence="2">Young leaves</tissue>
    </source>
</reference>
<dbReference type="Proteomes" id="UP001141806">
    <property type="component" value="Unassembled WGS sequence"/>
</dbReference>
<evidence type="ECO:0000256" key="1">
    <source>
        <dbReference type="SAM" id="MobiDB-lite"/>
    </source>
</evidence>
<evidence type="ECO:0000313" key="3">
    <source>
        <dbReference type="Proteomes" id="UP001141806"/>
    </source>
</evidence>
<feature type="compositionally biased region" description="Pro residues" evidence="1">
    <location>
        <begin position="157"/>
        <end position="167"/>
    </location>
</feature>
<sequence>MKSHQATYVNEKCDTASDEISPSVLGEAVGNKDECQSKGAADDHPKGPESQSRLEEDWTPIRVKKKRSGGSLGGLNPTHIPSPFPPTLTQNQTLNQVSTLGKSAPLVSNISFPPKKSNFLSCNQFSNSAACLESASPGLNRFGCLAADMDQTVSAGPPAPPAPPVPSQPAHEPSEPSLEPSEPHSFSGLKSSPCSAGHTPYTLRRPSQFFSRGSLRSSPPCRVDLAIPPPGPTRAKSGARPSPIGPIAPPSSILGSNKTLFDQVRAAVRLGHAGTLGQPSSTVNNATSYPMLGDDLERGRSGRVLNDHEVETNMNGEELENSENYLIDNQNLTEDEFSGDEEHCRSGEDDVVENHHGDLRKEISLGSSWKESMNLERH</sequence>
<comment type="caution">
    <text evidence="2">The sequence shown here is derived from an EMBL/GenBank/DDBJ whole genome shotgun (WGS) entry which is preliminary data.</text>
</comment>
<organism evidence="2 3">
    <name type="scientific">Protea cynaroides</name>
    <dbReference type="NCBI Taxonomy" id="273540"/>
    <lineage>
        <taxon>Eukaryota</taxon>
        <taxon>Viridiplantae</taxon>
        <taxon>Streptophyta</taxon>
        <taxon>Embryophyta</taxon>
        <taxon>Tracheophyta</taxon>
        <taxon>Spermatophyta</taxon>
        <taxon>Magnoliopsida</taxon>
        <taxon>Proteales</taxon>
        <taxon>Proteaceae</taxon>
        <taxon>Protea</taxon>
    </lineage>
</organism>
<name>A0A9Q0KVX9_9MAGN</name>
<gene>
    <name evidence="2" type="ORF">NE237_002447</name>
</gene>
<feature type="region of interest" description="Disordered" evidence="1">
    <location>
        <begin position="274"/>
        <end position="299"/>
    </location>
</feature>
<feature type="compositionally biased region" description="Basic and acidic residues" evidence="1">
    <location>
        <begin position="340"/>
        <end position="359"/>
    </location>
</feature>
<dbReference type="EMBL" id="JAMYWD010000003">
    <property type="protein sequence ID" value="KAJ4977341.1"/>
    <property type="molecule type" value="Genomic_DNA"/>
</dbReference>
<feature type="compositionally biased region" description="Low complexity" evidence="1">
    <location>
        <begin position="168"/>
        <end position="185"/>
    </location>
</feature>
<accession>A0A9Q0KVX9</accession>